<reference evidence="5" key="1">
    <citation type="journal article" date="2019" name="Int. J. Syst. Evol. Microbiol.">
        <title>The Global Catalogue of Microorganisms (GCM) 10K type strain sequencing project: providing services to taxonomists for standard genome sequencing and annotation.</title>
        <authorList>
            <consortium name="The Broad Institute Genomics Platform"/>
            <consortium name="The Broad Institute Genome Sequencing Center for Infectious Disease"/>
            <person name="Wu L."/>
            <person name="Ma J."/>
        </authorList>
    </citation>
    <scope>NUCLEOTIDE SEQUENCE [LARGE SCALE GENOMIC DNA]</scope>
    <source>
        <strain evidence="5">CCUG 70865</strain>
    </source>
</reference>
<feature type="domain" description="Disease resistance R13L4/SHOC-2-like LRR" evidence="3">
    <location>
        <begin position="28"/>
        <end position="142"/>
    </location>
</feature>
<comment type="caution">
    <text evidence="4">The sequence shown here is derived from an EMBL/GenBank/DDBJ whole genome shotgun (WGS) entry which is preliminary data.</text>
</comment>
<accession>A0ABW4H8D8</accession>
<protein>
    <submittedName>
        <fullName evidence="4">Leucine-rich repeat domain-containing protein</fullName>
    </submittedName>
</protein>
<dbReference type="EMBL" id="JBHUDZ010000002">
    <property type="protein sequence ID" value="MFD1601472.1"/>
    <property type="molecule type" value="Genomic_DNA"/>
</dbReference>
<keyword evidence="5" id="KW-1185">Reference proteome</keyword>
<dbReference type="Gene3D" id="3.80.10.10">
    <property type="entry name" value="Ribonuclease Inhibitor"/>
    <property type="match status" value="1"/>
</dbReference>
<evidence type="ECO:0000256" key="2">
    <source>
        <dbReference type="ARBA" id="ARBA00022737"/>
    </source>
</evidence>
<dbReference type="PANTHER" id="PTHR48051:SF1">
    <property type="entry name" value="RAS SUPPRESSOR PROTEIN 1"/>
    <property type="match status" value="1"/>
</dbReference>
<dbReference type="Proteomes" id="UP001597138">
    <property type="component" value="Unassembled WGS sequence"/>
</dbReference>
<gene>
    <name evidence="4" type="ORF">ACFSC2_01840</name>
</gene>
<name>A0ABW4H8D8_9FLAO</name>
<proteinExistence type="predicted"/>
<dbReference type="RefSeq" id="WP_379815928.1">
    <property type="nucleotide sequence ID" value="NZ_JBHUDZ010000002.1"/>
</dbReference>
<dbReference type="SUPFAM" id="SSF52047">
    <property type="entry name" value="RNI-like"/>
    <property type="match status" value="1"/>
</dbReference>
<dbReference type="InterPro" id="IPR050216">
    <property type="entry name" value="LRR_domain-containing"/>
</dbReference>
<dbReference type="SMART" id="SM00369">
    <property type="entry name" value="LRR_TYP"/>
    <property type="match status" value="2"/>
</dbReference>
<evidence type="ECO:0000313" key="4">
    <source>
        <dbReference type="EMBL" id="MFD1601472.1"/>
    </source>
</evidence>
<organism evidence="4 5">
    <name type="scientific">Flavobacterium artemisiae</name>
    <dbReference type="NCBI Taxonomy" id="2126556"/>
    <lineage>
        <taxon>Bacteria</taxon>
        <taxon>Pseudomonadati</taxon>
        <taxon>Bacteroidota</taxon>
        <taxon>Flavobacteriia</taxon>
        <taxon>Flavobacteriales</taxon>
        <taxon>Flavobacteriaceae</taxon>
        <taxon>Flavobacterium</taxon>
    </lineage>
</organism>
<dbReference type="InterPro" id="IPR055414">
    <property type="entry name" value="LRR_R13L4/SHOC2-like"/>
</dbReference>
<keyword evidence="1" id="KW-0433">Leucine-rich repeat</keyword>
<evidence type="ECO:0000313" key="5">
    <source>
        <dbReference type="Proteomes" id="UP001597138"/>
    </source>
</evidence>
<dbReference type="PANTHER" id="PTHR48051">
    <property type="match status" value="1"/>
</dbReference>
<dbReference type="Pfam" id="PF23598">
    <property type="entry name" value="LRR_14"/>
    <property type="match status" value="1"/>
</dbReference>
<sequence length="186" mass="21515">MTEASKNPQNCKKLILISYDQNLKNQGEVFSSFVNLEVLEMQSDPSIYRLDDFEFPAEIGNLKKLKKVSFLNFPLKTFPEWISQLKSLQHLMVRGNDIETIPDSISQLEKLKTLRIENCPLSKIPKTLNQMQNLQILGFSDTKLTDLSPNLFPNHLKEINFSGTGIYNKEDLEYLKMKMPKTKIYP</sequence>
<dbReference type="InterPro" id="IPR032675">
    <property type="entry name" value="LRR_dom_sf"/>
</dbReference>
<keyword evidence="2" id="KW-0677">Repeat</keyword>
<dbReference type="InterPro" id="IPR003591">
    <property type="entry name" value="Leu-rich_rpt_typical-subtyp"/>
</dbReference>
<evidence type="ECO:0000259" key="3">
    <source>
        <dbReference type="Pfam" id="PF23598"/>
    </source>
</evidence>
<evidence type="ECO:0000256" key="1">
    <source>
        <dbReference type="ARBA" id="ARBA00022614"/>
    </source>
</evidence>